<evidence type="ECO:0008006" key="4">
    <source>
        <dbReference type="Google" id="ProtNLM"/>
    </source>
</evidence>
<feature type="region of interest" description="Disordered" evidence="1">
    <location>
        <begin position="22"/>
        <end position="49"/>
    </location>
</feature>
<keyword evidence="3" id="KW-1185">Reference proteome</keyword>
<name>A0A0D1EC64_9RHOB</name>
<dbReference type="EMBL" id="JYFE01000074">
    <property type="protein sequence ID" value="KIT14506.1"/>
    <property type="molecule type" value="Genomic_DNA"/>
</dbReference>
<dbReference type="Proteomes" id="UP000032232">
    <property type="component" value="Unassembled WGS sequence"/>
</dbReference>
<evidence type="ECO:0000313" key="3">
    <source>
        <dbReference type="Proteomes" id="UP000032232"/>
    </source>
</evidence>
<proteinExistence type="predicted"/>
<accession>A0A0D1EC64</accession>
<comment type="caution">
    <text evidence="2">The sequence shown here is derived from an EMBL/GenBank/DDBJ whole genome shotgun (WGS) entry which is preliminary data.</text>
</comment>
<reference evidence="2 3" key="1">
    <citation type="submission" date="2015-02" db="EMBL/GenBank/DDBJ databases">
        <title>Genome Sequence of Jannaschia aquimarina DSM28248, a member of the Roseobacter clade.</title>
        <authorList>
            <person name="Voget S."/>
            <person name="Daniel R."/>
        </authorList>
    </citation>
    <scope>NUCLEOTIDE SEQUENCE [LARGE SCALE GENOMIC DNA]</scope>
    <source>
        <strain evidence="2 3">GSW-M26</strain>
    </source>
</reference>
<gene>
    <name evidence="2" type="ORF">jaqu_37960</name>
</gene>
<dbReference type="AlphaFoldDB" id="A0A0D1EC64"/>
<dbReference type="STRING" id="935700.jaqu_37960"/>
<sequence length="207" mass="22382">MQIDRLLLKTATRLAPRLMRMASRGGQTPATEPAKAVASAPEESLRGSGSWANEWAGARAAIARAAAAGPIPKRNAAPPPPENIIRPRPLMSAREIKLHNWIADKLEVSCPDCSLHAGVALESFLVSEQPDALDGLVADMLIADDRGTPLVTLIRDRKVDNDRQVRLLDALIDAELPVIDLPDKLSLSKLWAQIEQHLPGEAAVTQH</sequence>
<evidence type="ECO:0000313" key="2">
    <source>
        <dbReference type="EMBL" id="KIT14506.1"/>
    </source>
</evidence>
<dbReference type="PATRIC" id="fig|935700.4.peg.3912"/>
<protein>
    <recommendedName>
        <fullName evidence="4">DUF2726 domain-containing protein</fullName>
    </recommendedName>
</protein>
<organism evidence="2 3">
    <name type="scientific">Jannaschia aquimarina</name>
    <dbReference type="NCBI Taxonomy" id="935700"/>
    <lineage>
        <taxon>Bacteria</taxon>
        <taxon>Pseudomonadati</taxon>
        <taxon>Pseudomonadota</taxon>
        <taxon>Alphaproteobacteria</taxon>
        <taxon>Rhodobacterales</taxon>
        <taxon>Roseobacteraceae</taxon>
        <taxon>Jannaschia</taxon>
    </lineage>
</organism>
<evidence type="ECO:0000256" key="1">
    <source>
        <dbReference type="SAM" id="MobiDB-lite"/>
    </source>
</evidence>